<dbReference type="AlphaFoldDB" id="A0A1G8VCA3"/>
<dbReference type="EMBL" id="FNED01000023">
    <property type="protein sequence ID" value="SDJ63721.1"/>
    <property type="molecule type" value="Genomic_DNA"/>
</dbReference>
<gene>
    <name evidence="1" type="ORF">SAMN04487909_12324</name>
</gene>
<proteinExistence type="predicted"/>
<organism evidence="1 2">
    <name type="scientific">Aneurinibacillus migulanus</name>
    <name type="common">Bacillus migulanus</name>
    <dbReference type="NCBI Taxonomy" id="47500"/>
    <lineage>
        <taxon>Bacteria</taxon>
        <taxon>Bacillati</taxon>
        <taxon>Bacillota</taxon>
        <taxon>Bacilli</taxon>
        <taxon>Bacillales</taxon>
        <taxon>Paenibacillaceae</taxon>
        <taxon>Aneurinibacillus group</taxon>
        <taxon>Aneurinibacillus</taxon>
    </lineage>
</organism>
<sequence length="61" mass="6922">MQVTFKPMNQEEAEIIAGWHYDGIYSFYDMEADKEGHSLTFGRMTSNTVFPGSLLSNSFPP</sequence>
<evidence type="ECO:0000313" key="2">
    <source>
        <dbReference type="Proteomes" id="UP000182836"/>
    </source>
</evidence>
<dbReference type="Proteomes" id="UP000182836">
    <property type="component" value="Unassembled WGS sequence"/>
</dbReference>
<name>A0A1G8VCA3_ANEMI</name>
<reference evidence="1 2" key="1">
    <citation type="submission" date="2016-10" db="EMBL/GenBank/DDBJ databases">
        <authorList>
            <person name="de Groot N.N."/>
        </authorList>
    </citation>
    <scope>NUCLEOTIDE SEQUENCE [LARGE SCALE GENOMIC DNA]</scope>
    <source>
        <strain evidence="1 2">DSM 2895</strain>
    </source>
</reference>
<evidence type="ECO:0000313" key="1">
    <source>
        <dbReference type="EMBL" id="SDJ63721.1"/>
    </source>
</evidence>
<accession>A0A1G8VCA3</accession>
<protein>
    <submittedName>
        <fullName evidence="1">Uncharacterized protein</fullName>
    </submittedName>
</protein>